<dbReference type="PANTHER" id="PTHR46663">
    <property type="entry name" value="DIGUANYLATE CYCLASE DGCT-RELATED"/>
    <property type="match status" value="1"/>
</dbReference>
<evidence type="ECO:0000259" key="2">
    <source>
        <dbReference type="PROSITE" id="PS50112"/>
    </source>
</evidence>
<dbReference type="RefSeq" id="WP_377150456.1">
    <property type="nucleotide sequence ID" value="NZ_JBHSAF010000001.1"/>
</dbReference>
<evidence type="ECO:0000313" key="4">
    <source>
        <dbReference type="EMBL" id="MFC3912347.1"/>
    </source>
</evidence>
<name>A0ABV8CKB0_9GAMM</name>
<feature type="domain" description="PAC" evidence="3">
    <location>
        <begin position="109"/>
        <end position="163"/>
    </location>
</feature>
<dbReference type="Pfam" id="PF00989">
    <property type="entry name" value="PAS"/>
    <property type="match status" value="1"/>
</dbReference>
<dbReference type="InterPro" id="IPR001610">
    <property type="entry name" value="PAC"/>
</dbReference>
<dbReference type="InterPro" id="IPR013767">
    <property type="entry name" value="PAS_fold"/>
</dbReference>
<dbReference type="NCBIfam" id="TIGR02938">
    <property type="entry name" value="nifL_nitrog"/>
    <property type="match status" value="1"/>
</dbReference>
<dbReference type="SMART" id="SM00086">
    <property type="entry name" value="PAC"/>
    <property type="match status" value="1"/>
</dbReference>
<dbReference type="InterPro" id="IPR052163">
    <property type="entry name" value="DGC-Regulatory_Protein"/>
</dbReference>
<dbReference type="Proteomes" id="UP001595692">
    <property type="component" value="Unassembled WGS sequence"/>
</dbReference>
<feature type="domain" description="PAS" evidence="2">
    <location>
        <begin position="38"/>
        <end position="84"/>
    </location>
</feature>
<proteinExistence type="predicted"/>
<dbReference type="InterPro" id="IPR000014">
    <property type="entry name" value="PAS"/>
</dbReference>
<comment type="caution">
    <text evidence="4">The sequence shown here is derived from an EMBL/GenBank/DDBJ whole genome shotgun (WGS) entry which is preliminary data.</text>
</comment>
<dbReference type="SUPFAM" id="SSF55785">
    <property type="entry name" value="PYP-like sensor domain (PAS domain)"/>
    <property type="match status" value="2"/>
</dbReference>
<dbReference type="InterPro" id="IPR000700">
    <property type="entry name" value="PAS-assoc_C"/>
</dbReference>
<keyword evidence="5" id="KW-1185">Reference proteome</keyword>
<dbReference type="PROSITE" id="PS50112">
    <property type="entry name" value="PAS"/>
    <property type="match status" value="1"/>
</dbReference>
<sequence>MAPGSMSLVGGGESPAGLVDSTARLDSSTLQGLMTLLPPSLFLEVVEQSSIAISITDPEARIIYSNQAFSRLTGFSRSELKGRNHNVLASQQTPRSRYQAMWSALEAKRAWSGRLINKRKDGSLYLAEVTVTPVLDNAGHISHFLGMHKDISERHALDQRLHNQMALLEAVLNAAPMAVAVLDDNEQILLDNLAYKTLRSDLNGSEPAVCLQQVLPHVSPAGVFLPLRIRQQTHWYTLTRLPIESLSEEAGHYFGHGRRTFSLLLIQDCTQEFVRLEQARLEQLRLRLDEQRLLLVVEETLQAASLKLRAPLNLLQAAERLEPGNQLNPAVRAAREEGERAWQWLQDSRPAPAPEAHQVLSLAPLLSDVEALLQTRLQSGQLFELVLPDAALNVDAQPLRLTLALWQLLEQLRLRLPADGGTLRLTSQINEQNVCLLLEDSGPAIEELADYHSLPFSCLWQRNEGAELALSLVQEIVNDHNGIIAVMASALGGVQIHLELPLMLDDRRS</sequence>
<dbReference type="CDD" id="cd00130">
    <property type="entry name" value="PAS"/>
    <property type="match status" value="1"/>
</dbReference>
<evidence type="ECO:0000313" key="5">
    <source>
        <dbReference type="Proteomes" id="UP001595692"/>
    </source>
</evidence>
<accession>A0ABV8CKB0</accession>
<reference evidence="5" key="1">
    <citation type="journal article" date="2019" name="Int. J. Syst. Evol. Microbiol.">
        <title>The Global Catalogue of Microorganisms (GCM) 10K type strain sequencing project: providing services to taxonomists for standard genome sequencing and annotation.</title>
        <authorList>
            <consortium name="The Broad Institute Genomics Platform"/>
            <consortium name="The Broad Institute Genome Sequencing Center for Infectious Disease"/>
            <person name="Wu L."/>
            <person name="Ma J."/>
        </authorList>
    </citation>
    <scope>NUCLEOTIDE SEQUENCE [LARGE SCALE GENOMIC DNA]</scope>
    <source>
        <strain evidence="5">CCUG 54939</strain>
    </source>
</reference>
<dbReference type="InterPro" id="IPR014285">
    <property type="entry name" value="N_fixation_neg-reg_NifL"/>
</dbReference>
<dbReference type="EMBL" id="JBHSAF010000001">
    <property type="protein sequence ID" value="MFC3912347.1"/>
    <property type="molecule type" value="Genomic_DNA"/>
</dbReference>
<dbReference type="NCBIfam" id="TIGR00229">
    <property type="entry name" value="sensory_box"/>
    <property type="match status" value="1"/>
</dbReference>
<gene>
    <name evidence="4" type="primary">nifL</name>
    <name evidence="4" type="ORF">ACFOSS_02560</name>
</gene>
<dbReference type="InterPro" id="IPR005467">
    <property type="entry name" value="His_kinase_dom"/>
</dbReference>
<feature type="domain" description="Histidine kinase" evidence="1">
    <location>
        <begin position="303"/>
        <end position="504"/>
    </location>
</feature>
<evidence type="ECO:0000259" key="1">
    <source>
        <dbReference type="PROSITE" id="PS50109"/>
    </source>
</evidence>
<dbReference type="PANTHER" id="PTHR46663:SF3">
    <property type="entry name" value="SLL0267 PROTEIN"/>
    <property type="match status" value="1"/>
</dbReference>
<protein>
    <submittedName>
        <fullName evidence="4">Nitrogen fixation negative regulator NifL</fullName>
    </submittedName>
</protein>
<dbReference type="SMART" id="SM00091">
    <property type="entry name" value="PAS"/>
    <property type="match status" value="2"/>
</dbReference>
<dbReference type="InterPro" id="IPR036890">
    <property type="entry name" value="HATPase_C_sf"/>
</dbReference>
<dbReference type="Gene3D" id="3.30.450.20">
    <property type="entry name" value="PAS domain"/>
    <property type="match status" value="1"/>
</dbReference>
<dbReference type="PROSITE" id="PS50109">
    <property type="entry name" value="HIS_KIN"/>
    <property type="match status" value="1"/>
</dbReference>
<evidence type="ECO:0000259" key="3">
    <source>
        <dbReference type="PROSITE" id="PS50113"/>
    </source>
</evidence>
<organism evidence="4 5">
    <name type="scientific">Pseudaeromonas sharmana</name>
    <dbReference type="NCBI Taxonomy" id="328412"/>
    <lineage>
        <taxon>Bacteria</taxon>
        <taxon>Pseudomonadati</taxon>
        <taxon>Pseudomonadota</taxon>
        <taxon>Gammaproteobacteria</taxon>
        <taxon>Aeromonadales</taxon>
        <taxon>Aeromonadaceae</taxon>
        <taxon>Pseudaeromonas</taxon>
    </lineage>
</organism>
<dbReference type="Gene3D" id="3.30.565.10">
    <property type="entry name" value="Histidine kinase-like ATPase, C-terminal domain"/>
    <property type="match status" value="1"/>
</dbReference>
<dbReference type="SUPFAM" id="SSF55874">
    <property type="entry name" value="ATPase domain of HSP90 chaperone/DNA topoisomerase II/histidine kinase"/>
    <property type="match status" value="1"/>
</dbReference>
<dbReference type="PROSITE" id="PS50113">
    <property type="entry name" value="PAC"/>
    <property type="match status" value="1"/>
</dbReference>
<dbReference type="InterPro" id="IPR035965">
    <property type="entry name" value="PAS-like_dom_sf"/>
</dbReference>